<organism evidence="1 2">
    <name type="scientific">Cuscuta australis</name>
    <dbReference type="NCBI Taxonomy" id="267555"/>
    <lineage>
        <taxon>Eukaryota</taxon>
        <taxon>Viridiplantae</taxon>
        <taxon>Streptophyta</taxon>
        <taxon>Embryophyta</taxon>
        <taxon>Tracheophyta</taxon>
        <taxon>Spermatophyta</taxon>
        <taxon>Magnoliopsida</taxon>
        <taxon>eudicotyledons</taxon>
        <taxon>Gunneridae</taxon>
        <taxon>Pentapetalae</taxon>
        <taxon>asterids</taxon>
        <taxon>lamiids</taxon>
        <taxon>Solanales</taxon>
        <taxon>Convolvulaceae</taxon>
        <taxon>Cuscuteae</taxon>
        <taxon>Cuscuta</taxon>
        <taxon>Cuscuta subgen. Grammica</taxon>
        <taxon>Cuscuta sect. Cleistogrammica</taxon>
    </lineage>
</organism>
<name>A0A328DQ41_9ASTE</name>
<reference evidence="1 2" key="1">
    <citation type="submission" date="2018-06" db="EMBL/GenBank/DDBJ databases">
        <title>The Genome of Cuscuta australis (Dodder) Provides Insight into the Evolution of Plant Parasitism.</title>
        <authorList>
            <person name="Liu H."/>
        </authorList>
    </citation>
    <scope>NUCLEOTIDE SEQUENCE [LARGE SCALE GENOMIC DNA]</scope>
    <source>
        <strain evidence="2">cv. Yunnan</strain>
        <tissue evidence="1">Vines</tissue>
    </source>
</reference>
<accession>A0A328DQ41</accession>
<dbReference type="Proteomes" id="UP000249390">
    <property type="component" value="Unassembled WGS sequence"/>
</dbReference>
<evidence type="ECO:0000313" key="1">
    <source>
        <dbReference type="EMBL" id="RAL47772.1"/>
    </source>
</evidence>
<keyword evidence="2" id="KW-1185">Reference proteome</keyword>
<evidence type="ECO:0000313" key="2">
    <source>
        <dbReference type="Proteomes" id="UP000249390"/>
    </source>
</evidence>
<gene>
    <name evidence="1" type="ORF">DM860_012397</name>
</gene>
<sequence length="90" mass="10095">MRQRDERSFRAIKARDEWSYLRVEVSTIDISASLASCWLAGSLVSYARGHRLVPFRSAIVIYPLTTPVVSHGVHSYSGGRQGIAQNQKMT</sequence>
<dbReference type="AlphaFoldDB" id="A0A328DQ41"/>
<proteinExistence type="predicted"/>
<comment type="caution">
    <text evidence="1">The sequence shown here is derived from an EMBL/GenBank/DDBJ whole genome shotgun (WGS) entry which is preliminary data.</text>
</comment>
<protein>
    <submittedName>
        <fullName evidence="1">Uncharacterized protein</fullName>
    </submittedName>
</protein>
<dbReference type="EMBL" id="NQVE01000111">
    <property type="protein sequence ID" value="RAL47772.1"/>
    <property type="molecule type" value="Genomic_DNA"/>
</dbReference>